<evidence type="ECO:0000313" key="4">
    <source>
        <dbReference type="Proteomes" id="UP000625079"/>
    </source>
</evidence>
<organism evidence="3 4">
    <name type="scientific">Bradyrhizobium guangdongense</name>
    <dbReference type="NCBI Taxonomy" id="1325090"/>
    <lineage>
        <taxon>Bacteria</taxon>
        <taxon>Pseudomonadati</taxon>
        <taxon>Pseudomonadota</taxon>
        <taxon>Alphaproteobacteria</taxon>
        <taxon>Hyphomicrobiales</taxon>
        <taxon>Nitrobacteraceae</taxon>
        <taxon>Bradyrhizobium</taxon>
    </lineage>
</organism>
<evidence type="ECO:0008006" key="5">
    <source>
        <dbReference type="Google" id="ProtNLM"/>
    </source>
</evidence>
<reference evidence="3" key="1">
    <citation type="journal article" date="2014" name="Int. J. Syst. Evol. Microbiol.">
        <title>Complete genome sequence of Corynebacterium casei LMG S-19264T (=DSM 44701T), isolated from a smear-ripened cheese.</title>
        <authorList>
            <consortium name="US DOE Joint Genome Institute (JGI-PGF)"/>
            <person name="Walter F."/>
            <person name="Albersmeier A."/>
            <person name="Kalinowski J."/>
            <person name="Ruckert C."/>
        </authorList>
    </citation>
    <scope>NUCLEOTIDE SEQUENCE</scope>
    <source>
        <strain evidence="3">CGMCC 1.15034</strain>
    </source>
</reference>
<proteinExistence type="predicted"/>
<feature type="chain" id="PRO_5041744207" description="DUF4148 domain-containing protein" evidence="2">
    <location>
        <begin position="29"/>
        <end position="85"/>
    </location>
</feature>
<keyword evidence="2" id="KW-0732">Signal</keyword>
<evidence type="ECO:0000256" key="2">
    <source>
        <dbReference type="SAM" id="SignalP"/>
    </source>
</evidence>
<name>A0AA87W9I6_9BRAD</name>
<dbReference type="Proteomes" id="UP000625079">
    <property type="component" value="Unassembled WGS sequence"/>
</dbReference>
<dbReference type="EMBL" id="BMHC01000021">
    <property type="protein sequence ID" value="GGI31494.1"/>
    <property type="molecule type" value="Genomic_DNA"/>
</dbReference>
<feature type="region of interest" description="Disordered" evidence="1">
    <location>
        <begin position="52"/>
        <end position="85"/>
    </location>
</feature>
<accession>A0AA87W9I6</accession>
<feature type="compositionally biased region" description="Basic and acidic residues" evidence="1">
    <location>
        <begin position="52"/>
        <end position="75"/>
    </location>
</feature>
<gene>
    <name evidence="3" type="ORF">GCM10010987_64690</name>
</gene>
<sequence length="85" mass="9247">MIVLSALMEKILVVGAILFLSSSANVRAAEQAPAATEMSIRDQIKAARAKDVLEEKSASVARPWDRDASGKRPWDTAKPTEPVKR</sequence>
<reference evidence="3" key="2">
    <citation type="submission" date="2022-12" db="EMBL/GenBank/DDBJ databases">
        <authorList>
            <person name="Sun Q."/>
            <person name="Zhou Y."/>
        </authorList>
    </citation>
    <scope>NUCLEOTIDE SEQUENCE</scope>
    <source>
        <strain evidence="3">CGMCC 1.15034</strain>
    </source>
</reference>
<feature type="signal peptide" evidence="2">
    <location>
        <begin position="1"/>
        <end position="28"/>
    </location>
</feature>
<evidence type="ECO:0000313" key="3">
    <source>
        <dbReference type="EMBL" id="GGI31494.1"/>
    </source>
</evidence>
<protein>
    <recommendedName>
        <fullName evidence="5">DUF4148 domain-containing protein</fullName>
    </recommendedName>
</protein>
<dbReference type="RefSeq" id="WP_014491568.1">
    <property type="nucleotide sequence ID" value="NZ_BMHC01000021.1"/>
</dbReference>
<comment type="caution">
    <text evidence="3">The sequence shown here is derived from an EMBL/GenBank/DDBJ whole genome shotgun (WGS) entry which is preliminary data.</text>
</comment>
<dbReference type="AlphaFoldDB" id="A0AA87W9I6"/>
<evidence type="ECO:0000256" key="1">
    <source>
        <dbReference type="SAM" id="MobiDB-lite"/>
    </source>
</evidence>
<dbReference type="GeneID" id="64073530"/>